<feature type="binding site" evidence="9">
    <location>
        <begin position="124"/>
        <end position="126"/>
    </location>
    <ligand>
        <name>NAD(+)</name>
        <dbReference type="ChEBI" id="CHEBI:57540"/>
    </ligand>
</feature>
<dbReference type="EC" id="1.1.1.27" evidence="3 7"/>
<dbReference type="GO" id="GO:0004459">
    <property type="term" value="F:L-lactate dehydrogenase (NAD+) activity"/>
    <property type="evidence" value="ECO:0007669"/>
    <property type="project" value="UniProtKB-UniRule"/>
</dbReference>
<sequence>MSVNRGKVVIIGTSNVGSAVLNKITDFQLASEIALIDLDMDRARGEALDTSHAMSSPYSTNIKVHTGTYEDCRDAAFIVITAGPSILPGETPDRLKLASTNTKIMRSIFSEIVKYTKEAMIIMITNPLDVATYVVSTEFDYPREKILGTGTMLETYRFRYILAEHYDMDPKNIHGYVLGEHGNDAFVAWSTVNCAGLGIDHLDEYFHFKNKLSRKEVEQGLIQTAYDVINLKGFTNTGIAMVACRFIKAILYNEHTILPCAAVMNGEYGMRDVALSIPRMISQDGIVRSLEVHLPEDEMEKLVRAQKSVRAALDGAGVK</sequence>
<evidence type="ECO:0000256" key="8">
    <source>
        <dbReference type="PIRSR" id="PIRSR000102-1"/>
    </source>
</evidence>
<evidence type="ECO:0000256" key="10">
    <source>
        <dbReference type="RuleBase" id="RU003369"/>
    </source>
</evidence>
<feature type="binding site" evidence="9">
    <location>
        <position position="101"/>
    </location>
    <ligand>
        <name>NAD(+)</name>
        <dbReference type="ChEBI" id="CHEBI:57540"/>
    </ligand>
</feature>
<dbReference type="PIRSF" id="PIRSF000102">
    <property type="entry name" value="Lac_mal_DH"/>
    <property type="match status" value="1"/>
</dbReference>
<evidence type="ECO:0000256" key="3">
    <source>
        <dbReference type="ARBA" id="ARBA00012967"/>
    </source>
</evidence>
<dbReference type="GO" id="GO:0005737">
    <property type="term" value="C:cytoplasm"/>
    <property type="evidence" value="ECO:0007669"/>
    <property type="project" value="UniProtKB-UniRule"/>
</dbReference>
<dbReference type="Pfam" id="PF02866">
    <property type="entry name" value="Ldh_1_C"/>
    <property type="match status" value="1"/>
</dbReference>
<evidence type="ECO:0000259" key="11">
    <source>
        <dbReference type="Pfam" id="PF00056"/>
    </source>
</evidence>
<protein>
    <recommendedName>
        <fullName evidence="3 7">L-lactate dehydrogenase</fullName>
        <ecNumber evidence="3 7">1.1.1.27</ecNumber>
    </recommendedName>
</protein>
<feature type="domain" description="Lactate/malate dehydrogenase N-terminal" evidence="11">
    <location>
        <begin position="7"/>
        <end position="148"/>
    </location>
</feature>
<evidence type="ECO:0000256" key="5">
    <source>
        <dbReference type="ARBA" id="ARBA00023027"/>
    </source>
</evidence>
<dbReference type="RefSeq" id="WP_185980649.1">
    <property type="nucleotide sequence ID" value="NZ_CP060204.1"/>
</dbReference>
<dbReference type="InterPro" id="IPR001557">
    <property type="entry name" value="L-lactate/malate_DH"/>
</dbReference>
<evidence type="ECO:0000256" key="7">
    <source>
        <dbReference type="NCBIfam" id="TIGR01771"/>
    </source>
</evidence>
<dbReference type="InterPro" id="IPR015955">
    <property type="entry name" value="Lactate_DH/Glyco_Ohase_4_C"/>
</dbReference>
<dbReference type="PANTHER" id="PTHR43128">
    <property type="entry name" value="L-2-HYDROXYCARBOXYLATE DEHYDROGENASE (NAD(P)(+))"/>
    <property type="match status" value="1"/>
</dbReference>
<comment type="similarity">
    <text evidence="2">Belongs to the LDH/MDH superfamily. LDH family.</text>
</comment>
<dbReference type="GO" id="GO:0006089">
    <property type="term" value="P:lactate metabolic process"/>
    <property type="evidence" value="ECO:0007669"/>
    <property type="project" value="TreeGrafter"/>
</dbReference>
<evidence type="ECO:0000313" key="13">
    <source>
        <dbReference type="EMBL" id="QNH54707.1"/>
    </source>
</evidence>
<dbReference type="InterPro" id="IPR011304">
    <property type="entry name" value="L-lactate_DH"/>
</dbReference>
<dbReference type="Gene3D" id="3.40.50.720">
    <property type="entry name" value="NAD(P)-binding Rossmann-like Domain"/>
    <property type="match status" value="1"/>
</dbReference>
<dbReference type="GO" id="GO:0006096">
    <property type="term" value="P:glycolytic process"/>
    <property type="evidence" value="ECO:0007669"/>
    <property type="project" value="UniProtKB-UniRule"/>
</dbReference>
<dbReference type="Pfam" id="PF00056">
    <property type="entry name" value="Ldh_1_N"/>
    <property type="match status" value="1"/>
</dbReference>
<dbReference type="InterPro" id="IPR036291">
    <property type="entry name" value="NAD(P)-bd_dom_sf"/>
</dbReference>
<dbReference type="SUPFAM" id="SSF56327">
    <property type="entry name" value="LDH C-terminal domain-like"/>
    <property type="match status" value="1"/>
</dbReference>
<dbReference type="InterPro" id="IPR022383">
    <property type="entry name" value="Lactate/malate_DH_C"/>
</dbReference>
<organism evidence="13 14">
    <name type="scientific">Selenomonas timonae</name>
    <dbReference type="NCBI Taxonomy" id="2754044"/>
    <lineage>
        <taxon>Bacteria</taxon>
        <taxon>Bacillati</taxon>
        <taxon>Bacillota</taxon>
        <taxon>Negativicutes</taxon>
        <taxon>Selenomonadales</taxon>
        <taxon>Selenomonadaceae</taxon>
        <taxon>Selenomonas</taxon>
    </lineage>
</organism>
<accession>A0A7G7VKR4</accession>
<dbReference type="AlphaFoldDB" id="A0A7G7VKR4"/>
<dbReference type="SUPFAM" id="SSF51735">
    <property type="entry name" value="NAD(P)-binding Rossmann-fold domains"/>
    <property type="match status" value="1"/>
</dbReference>
<gene>
    <name evidence="13" type="ORF">H1B31_01735</name>
</gene>
<feature type="active site" description="Proton acceptor" evidence="8">
    <location>
        <position position="181"/>
    </location>
</feature>
<dbReference type="Proteomes" id="UP000515480">
    <property type="component" value="Chromosome"/>
</dbReference>
<keyword evidence="4 10" id="KW-0560">Oxidoreductase</keyword>
<dbReference type="PANTHER" id="PTHR43128:SF16">
    <property type="entry name" value="L-LACTATE DEHYDROGENASE"/>
    <property type="match status" value="1"/>
</dbReference>
<evidence type="ECO:0000256" key="6">
    <source>
        <dbReference type="ARBA" id="ARBA00049258"/>
    </source>
</evidence>
<dbReference type="PRINTS" id="PR00086">
    <property type="entry name" value="LLDHDRGNASE"/>
</dbReference>
<keyword evidence="14" id="KW-1185">Reference proteome</keyword>
<feature type="domain" description="Lactate/malate dehydrogenase C-terminal" evidence="12">
    <location>
        <begin position="151"/>
        <end position="313"/>
    </location>
</feature>
<comment type="pathway">
    <text evidence="1">Fermentation; pyruvate fermentation to lactate; (S)-lactate from pyruvate: step 1/1.</text>
</comment>
<evidence type="ECO:0000256" key="1">
    <source>
        <dbReference type="ARBA" id="ARBA00004843"/>
    </source>
</evidence>
<dbReference type="KEGG" id="stim:H1B31_01735"/>
<evidence type="ECO:0000259" key="12">
    <source>
        <dbReference type="Pfam" id="PF02866"/>
    </source>
</evidence>
<evidence type="ECO:0000256" key="4">
    <source>
        <dbReference type="ARBA" id="ARBA00023002"/>
    </source>
</evidence>
<feature type="binding site" evidence="9">
    <location>
        <begin position="12"/>
        <end position="17"/>
    </location>
    <ligand>
        <name>NAD(+)</name>
        <dbReference type="ChEBI" id="CHEBI:57540"/>
    </ligand>
</feature>
<dbReference type="InterPro" id="IPR001236">
    <property type="entry name" value="Lactate/malate_DH_N"/>
</dbReference>
<comment type="catalytic activity">
    <reaction evidence="6">
        <text>(S)-lactate + NAD(+) = pyruvate + NADH + H(+)</text>
        <dbReference type="Rhea" id="RHEA:23444"/>
        <dbReference type="ChEBI" id="CHEBI:15361"/>
        <dbReference type="ChEBI" id="CHEBI:15378"/>
        <dbReference type="ChEBI" id="CHEBI:16651"/>
        <dbReference type="ChEBI" id="CHEBI:57540"/>
        <dbReference type="ChEBI" id="CHEBI:57945"/>
        <dbReference type="EC" id="1.1.1.27"/>
    </reaction>
</comment>
<dbReference type="UniPathway" id="UPA00554">
    <property type="reaction ID" value="UER00611"/>
</dbReference>
<dbReference type="Gene3D" id="3.90.110.10">
    <property type="entry name" value="Lactate dehydrogenase/glycoside hydrolase, family 4, C-terminal"/>
    <property type="match status" value="1"/>
</dbReference>
<evidence type="ECO:0000256" key="2">
    <source>
        <dbReference type="ARBA" id="ARBA00006054"/>
    </source>
</evidence>
<name>A0A7G7VKR4_9FIRM</name>
<evidence type="ECO:0000256" key="9">
    <source>
        <dbReference type="PIRSR" id="PIRSR000102-3"/>
    </source>
</evidence>
<dbReference type="NCBIfam" id="TIGR01771">
    <property type="entry name" value="L-LDH-NAD"/>
    <property type="match status" value="1"/>
</dbReference>
<evidence type="ECO:0000313" key="14">
    <source>
        <dbReference type="Proteomes" id="UP000515480"/>
    </source>
</evidence>
<reference evidence="13 14" key="1">
    <citation type="submission" date="2020-07" db="EMBL/GenBank/DDBJ databases">
        <title>Complete genome and description of Selenomonas timonensis sp. nov., a new bacterium isolated from a gingivitis subject.</title>
        <authorList>
            <person name="Antezack A."/>
        </authorList>
    </citation>
    <scope>NUCLEOTIDE SEQUENCE [LARGE SCALE GENOMIC DNA]</scope>
    <source>
        <strain evidence="13 14">Marseille-Q3039</strain>
    </source>
</reference>
<proteinExistence type="inferred from homology"/>
<feature type="binding site" evidence="9">
    <location>
        <position position="37"/>
    </location>
    <ligand>
        <name>NAD(+)</name>
        <dbReference type="ChEBI" id="CHEBI:57540"/>
    </ligand>
</feature>
<keyword evidence="5 9" id="KW-0520">NAD</keyword>
<dbReference type="EMBL" id="CP060204">
    <property type="protein sequence ID" value="QNH54707.1"/>
    <property type="molecule type" value="Genomic_DNA"/>
</dbReference>